<feature type="binding site" evidence="9">
    <location>
        <position position="103"/>
    </location>
    <ligand>
        <name>Zn(2+)</name>
        <dbReference type="ChEBI" id="CHEBI:29105"/>
    </ligand>
</feature>
<evidence type="ECO:0000313" key="10">
    <source>
        <dbReference type="EMBL" id="MBB4118303.1"/>
    </source>
</evidence>
<keyword evidence="3 9" id="KW-0479">Metal-binding</keyword>
<evidence type="ECO:0000256" key="3">
    <source>
        <dbReference type="ARBA" id="ARBA00022723"/>
    </source>
</evidence>
<evidence type="ECO:0000256" key="6">
    <source>
        <dbReference type="ARBA" id="ARBA00039351"/>
    </source>
</evidence>
<feature type="binding site" evidence="9">
    <location>
        <position position="100"/>
    </location>
    <ligand>
        <name>Zn(2+)</name>
        <dbReference type="ChEBI" id="CHEBI:29105"/>
    </ligand>
</feature>
<dbReference type="AlphaFoldDB" id="A0A840ENY3"/>
<dbReference type="SMART" id="SM00947">
    <property type="entry name" value="Pro_CA"/>
    <property type="match status" value="1"/>
</dbReference>
<comment type="caution">
    <text evidence="10">The sequence shown here is derived from an EMBL/GenBank/DDBJ whole genome shotgun (WGS) entry which is preliminary data.</text>
</comment>
<evidence type="ECO:0000256" key="8">
    <source>
        <dbReference type="ARBA" id="ARBA00082533"/>
    </source>
</evidence>
<feature type="binding site" evidence="9">
    <location>
        <position position="44"/>
    </location>
    <ligand>
        <name>Zn(2+)</name>
        <dbReference type="ChEBI" id="CHEBI:29105"/>
    </ligand>
</feature>
<dbReference type="Pfam" id="PF00484">
    <property type="entry name" value="Pro_CA"/>
    <property type="match status" value="1"/>
</dbReference>
<keyword evidence="4 9" id="KW-0862">Zinc</keyword>
<evidence type="ECO:0000313" key="11">
    <source>
        <dbReference type="Proteomes" id="UP000553034"/>
    </source>
</evidence>
<dbReference type="RefSeq" id="WP_183476167.1">
    <property type="nucleotide sequence ID" value="NZ_JACIFO010000002.1"/>
</dbReference>
<dbReference type="SUPFAM" id="SSF53056">
    <property type="entry name" value="beta-carbonic anhydrase, cab"/>
    <property type="match status" value="1"/>
</dbReference>
<organism evidence="10 11">
    <name type="scientific">Mesonia hippocampi</name>
    <dbReference type="NCBI Taxonomy" id="1628250"/>
    <lineage>
        <taxon>Bacteria</taxon>
        <taxon>Pseudomonadati</taxon>
        <taxon>Bacteroidota</taxon>
        <taxon>Flavobacteriia</taxon>
        <taxon>Flavobacteriales</taxon>
        <taxon>Flavobacteriaceae</taxon>
        <taxon>Mesonia</taxon>
    </lineage>
</organism>
<evidence type="ECO:0000256" key="5">
    <source>
        <dbReference type="ARBA" id="ARBA00023239"/>
    </source>
</evidence>
<dbReference type="FunFam" id="3.40.1050.10:FF:000001">
    <property type="entry name" value="Carbonic anhydrase"/>
    <property type="match status" value="1"/>
</dbReference>
<dbReference type="InterPro" id="IPR036874">
    <property type="entry name" value="Carbonic_anhydrase_sf"/>
</dbReference>
<evidence type="ECO:0000256" key="1">
    <source>
        <dbReference type="ARBA" id="ARBA00006217"/>
    </source>
</evidence>
<sequence length="212" mass="23930">MGKAFYKKILENNKTWIAAKTDQDKAYFKRLEKGQEPPLLWIGCADSRVPTNTLLGAEPGEVFVHRNIANMVIHTDMNLLSVLDYAVNALKVEHIIVCGHYGCGGVKAAMSDSSVGLIDNWLRNIRDVYKIHQQELDAIPDEQKRWDKFVEFNVQEQVSHVAETSIVQQAWANKQSLTVHGWVYDIGSGGINDLEIDMSNINQLVKTHKLTL</sequence>
<comment type="cofactor">
    <cofactor evidence="9">
        <name>Zn(2+)</name>
        <dbReference type="ChEBI" id="CHEBI:29105"/>
    </cofactor>
    <text evidence="9">Binds 1 zinc ion per subunit.</text>
</comment>
<keyword evidence="11" id="KW-1185">Reference proteome</keyword>
<keyword evidence="5 10" id="KW-0456">Lyase</keyword>
<dbReference type="EC" id="4.2.1.1" evidence="2"/>
<name>A0A840ENY3_9FLAO</name>
<dbReference type="PANTHER" id="PTHR11002">
    <property type="entry name" value="CARBONIC ANHYDRASE"/>
    <property type="match status" value="1"/>
</dbReference>
<dbReference type="CDD" id="cd00883">
    <property type="entry name" value="beta_CA_cladeA"/>
    <property type="match status" value="1"/>
</dbReference>
<reference evidence="10 11" key="1">
    <citation type="submission" date="2020-08" db="EMBL/GenBank/DDBJ databases">
        <title>Genomic Encyclopedia of Type Strains, Phase IV (KMG-IV): sequencing the most valuable type-strain genomes for metagenomic binning, comparative biology and taxonomic classification.</title>
        <authorList>
            <person name="Goeker M."/>
        </authorList>
    </citation>
    <scope>NUCLEOTIDE SEQUENCE [LARGE SCALE GENOMIC DNA]</scope>
    <source>
        <strain evidence="10 11">DSM 29568</strain>
    </source>
</reference>
<evidence type="ECO:0000256" key="4">
    <source>
        <dbReference type="ARBA" id="ARBA00022833"/>
    </source>
</evidence>
<proteinExistence type="inferred from homology"/>
<dbReference type="Gene3D" id="3.40.1050.10">
    <property type="entry name" value="Carbonic anhydrase"/>
    <property type="match status" value="1"/>
</dbReference>
<dbReference type="GO" id="GO:0008270">
    <property type="term" value="F:zinc ion binding"/>
    <property type="evidence" value="ECO:0007669"/>
    <property type="project" value="InterPro"/>
</dbReference>
<evidence type="ECO:0000256" key="9">
    <source>
        <dbReference type="PIRSR" id="PIRSR601765-1"/>
    </source>
</evidence>
<dbReference type="Proteomes" id="UP000553034">
    <property type="component" value="Unassembled WGS sequence"/>
</dbReference>
<dbReference type="EMBL" id="JACIFO010000002">
    <property type="protein sequence ID" value="MBB4118303.1"/>
    <property type="molecule type" value="Genomic_DNA"/>
</dbReference>
<comment type="similarity">
    <text evidence="1">Belongs to the beta-class carbonic anhydrase family.</text>
</comment>
<dbReference type="PANTHER" id="PTHR11002:SF76">
    <property type="entry name" value="CARBONIC ANHYDRASE"/>
    <property type="match status" value="1"/>
</dbReference>
<feature type="binding site" evidence="9">
    <location>
        <position position="46"/>
    </location>
    <ligand>
        <name>Zn(2+)</name>
        <dbReference type="ChEBI" id="CHEBI:29105"/>
    </ligand>
</feature>
<gene>
    <name evidence="10" type="ORF">GGR32_000577</name>
</gene>
<dbReference type="InterPro" id="IPR001765">
    <property type="entry name" value="Carbonic_anhydrase"/>
</dbReference>
<evidence type="ECO:0000256" key="7">
    <source>
        <dbReference type="ARBA" id="ARBA00048348"/>
    </source>
</evidence>
<protein>
    <recommendedName>
        <fullName evidence="6">Carbonic anhydrase 2</fullName>
        <ecNumber evidence="2">4.2.1.1</ecNumber>
    </recommendedName>
    <alternativeName>
        <fullName evidence="8">Carbonate dehydratase 2</fullName>
    </alternativeName>
</protein>
<accession>A0A840ENY3</accession>
<dbReference type="GO" id="GO:0004089">
    <property type="term" value="F:carbonate dehydratase activity"/>
    <property type="evidence" value="ECO:0007669"/>
    <property type="project" value="UniProtKB-EC"/>
</dbReference>
<comment type="catalytic activity">
    <reaction evidence="7">
        <text>hydrogencarbonate + H(+) = CO2 + H2O</text>
        <dbReference type="Rhea" id="RHEA:10748"/>
        <dbReference type="ChEBI" id="CHEBI:15377"/>
        <dbReference type="ChEBI" id="CHEBI:15378"/>
        <dbReference type="ChEBI" id="CHEBI:16526"/>
        <dbReference type="ChEBI" id="CHEBI:17544"/>
        <dbReference type="EC" id="4.2.1.1"/>
    </reaction>
</comment>
<evidence type="ECO:0000256" key="2">
    <source>
        <dbReference type="ARBA" id="ARBA00012925"/>
    </source>
</evidence>